<protein>
    <recommendedName>
        <fullName evidence="4 12">Ribosomal RNA small subunit methyltransferase E</fullName>
        <ecNumber evidence="3 12">2.1.1.193</ecNumber>
    </recommendedName>
</protein>
<feature type="domain" description="Ribosomal RNA small subunit methyltransferase E methyltransferase" evidence="13">
    <location>
        <begin position="83"/>
        <end position="239"/>
    </location>
</feature>
<evidence type="ECO:0000256" key="3">
    <source>
        <dbReference type="ARBA" id="ARBA00012328"/>
    </source>
</evidence>
<comment type="subcellular location">
    <subcellularLocation>
        <location evidence="1 12">Cytoplasm</location>
    </subcellularLocation>
</comment>
<evidence type="ECO:0000256" key="12">
    <source>
        <dbReference type="PIRNR" id="PIRNR015601"/>
    </source>
</evidence>
<evidence type="ECO:0000313" key="16">
    <source>
        <dbReference type="Proteomes" id="UP000298213"/>
    </source>
</evidence>
<accession>A0A4Y8ZNK8</accession>
<dbReference type="EMBL" id="SPDV01000048">
    <property type="protein sequence ID" value="TFI56852.1"/>
    <property type="molecule type" value="Genomic_DNA"/>
</dbReference>
<dbReference type="NCBIfam" id="TIGR00046">
    <property type="entry name" value="RsmE family RNA methyltransferase"/>
    <property type="match status" value="1"/>
</dbReference>
<keyword evidence="5 12" id="KW-0963">Cytoplasm</keyword>
<evidence type="ECO:0000256" key="10">
    <source>
        <dbReference type="ARBA" id="ARBA00025699"/>
    </source>
</evidence>
<evidence type="ECO:0000259" key="14">
    <source>
        <dbReference type="Pfam" id="PF20260"/>
    </source>
</evidence>
<evidence type="ECO:0000256" key="9">
    <source>
        <dbReference type="ARBA" id="ARBA00022691"/>
    </source>
</evidence>
<comment type="similarity">
    <text evidence="2 12">Belongs to the RNA methyltransferase RsmE family.</text>
</comment>
<keyword evidence="16" id="KW-1185">Reference proteome</keyword>
<dbReference type="PANTHER" id="PTHR30027:SF3">
    <property type="entry name" value="16S RRNA (URACIL(1498)-N(3))-METHYLTRANSFERASE"/>
    <property type="match status" value="1"/>
</dbReference>
<organism evidence="15 16">
    <name type="scientific">Sphingomonas parva</name>
    <dbReference type="NCBI Taxonomy" id="2555898"/>
    <lineage>
        <taxon>Bacteria</taxon>
        <taxon>Pseudomonadati</taxon>
        <taxon>Pseudomonadota</taxon>
        <taxon>Alphaproteobacteria</taxon>
        <taxon>Sphingomonadales</taxon>
        <taxon>Sphingomonadaceae</taxon>
        <taxon>Sphingomonas</taxon>
    </lineage>
</organism>
<gene>
    <name evidence="15" type="ORF">E2493_18070</name>
</gene>
<dbReference type="OrthoDB" id="9815641at2"/>
<dbReference type="Pfam" id="PF20260">
    <property type="entry name" value="PUA_4"/>
    <property type="match status" value="1"/>
</dbReference>
<dbReference type="EC" id="2.1.1.193" evidence="3 12"/>
<dbReference type="NCBIfam" id="NF008696">
    <property type="entry name" value="PRK11713.3-5"/>
    <property type="match status" value="1"/>
</dbReference>
<feature type="domain" description="Ribosomal RNA small subunit methyltransferase E PUA-like" evidence="14">
    <location>
        <begin position="29"/>
        <end position="75"/>
    </location>
</feature>
<dbReference type="InterPro" id="IPR046887">
    <property type="entry name" value="RsmE_PUA-like"/>
</dbReference>
<keyword evidence="9 12" id="KW-0949">S-adenosyl-L-methionine</keyword>
<keyword evidence="7 12" id="KW-0489">Methyltransferase</keyword>
<comment type="catalytic activity">
    <reaction evidence="11 12">
        <text>uridine(1498) in 16S rRNA + S-adenosyl-L-methionine = N(3)-methyluridine(1498) in 16S rRNA + S-adenosyl-L-homocysteine + H(+)</text>
        <dbReference type="Rhea" id="RHEA:42920"/>
        <dbReference type="Rhea" id="RHEA-COMP:10283"/>
        <dbReference type="Rhea" id="RHEA-COMP:10284"/>
        <dbReference type="ChEBI" id="CHEBI:15378"/>
        <dbReference type="ChEBI" id="CHEBI:57856"/>
        <dbReference type="ChEBI" id="CHEBI:59789"/>
        <dbReference type="ChEBI" id="CHEBI:65315"/>
        <dbReference type="ChEBI" id="CHEBI:74502"/>
        <dbReference type="EC" id="2.1.1.193"/>
    </reaction>
</comment>
<evidence type="ECO:0000259" key="13">
    <source>
        <dbReference type="Pfam" id="PF04452"/>
    </source>
</evidence>
<name>A0A4Y8ZNK8_9SPHN</name>
<dbReference type="CDD" id="cd18084">
    <property type="entry name" value="RsmE-like"/>
    <property type="match status" value="1"/>
</dbReference>
<dbReference type="SUPFAM" id="SSF75217">
    <property type="entry name" value="alpha/beta knot"/>
    <property type="match status" value="1"/>
</dbReference>
<dbReference type="SUPFAM" id="SSF88697">
    <property type="entry name" value="PUA domain-like"/>
    <property type="match status" value="1"/>
</dbReference>
<evidence type="ECO:0000256" key="6">
    <source>
        <dbReference type="ARBA" id="ARBA00022552"/>
    </source>
</evidence>
<keyword evidence="8 12" id="KW-0808">Transferase</keyword>
<dbReference type="InterPro" id="IPR029026">
    <property type="entry name" value="tRNA_m1G_MTases_N"/>
</dbReference>
<reference evidence="15 16" key="1">
    <citation type="submission" date="2019-03" db="EMBL/GenBank/DDBJ databases">
        <title>Genome sequence of Sphingomonas sp. 17J27-24.</title>
        <authorList>
            <person name="Kim M."/>
            <person name="Maeng S."/>
            <person name="Sathiyaraj S."/>
        </authorList>
    </citation>
    <scope>NUCLEOTIDE SEQUENCE [LARGE SCALE GENOMIC DNA]</scope>
    <source>
        <strain evidence="15 16">17J27-24</strain>
    </source>
</reference>
<evidence type="ECO:0000256" key="4">
    <source>
        <dbReference type="ARBA" id="ARBA00013673"/>
    </source>
</evidence>
<evidence type="ECO:0000256" key="1">
    <source>
        <dbReference type="ARBA" id="ARBA00004496"/>
    </source>
</evidence>
<comment type="caution">
    <text evidence="15">The sequence shown here is derived from an EMBL/GenBank/DDBJ whole genome shotgun (WGS) entry which is preliminary data.</text>
</comment>
<dbReference type="Pfam" id="PF04452">
    <property type="entry name" value="Methyltrans_RNA"/>
    <property type="match status" value="1"/>
</dbReference>
<evidence type="ECO:0000256" key="2">
    <source>
        <dbReference type="ARBA" id="ARBA00005528"/>
    </source>
</evidence>
<dbReference type="RefSeq" id="WP_135089726.1">
    <property type="nucleotide sequence ID" value="NZ_SPDV01000048.1"/>
</dbReference>
<sequence>MAATPAWPPASLPRLFVEAPLAEGAALTLDGAPANYLGNVLRLAAGAQVKLFDDVTGEWLAEVVGAGRKRVTLTVVQHLRPREPVPDIWLLFAPVKRGPIDWIVEKATELGVDRLLPVVTQRTVVDRLNLDRLRANAIEAAEQCERTALPRLDPPEKLAAVLKSWPEDRVLLFADETGGVPFVEATQGAGKAAILIGPEGGFTQDERAAVRALSAARGVSLGPRILRAETAAVAAVSVWMATAGDWPEGARR</sequence>
<dbReference type="GO" id="GO:0070475">
    <property type="term" value="P:rRNA base methylation"/>
    <property type="evidence" value="ECO:0007669"/>
    <property type="project" value="TreeGrafter"/>
</dbReference>
<dbReference type="InterPro" id="IPR029028">
    <property type="entry name" value="Alpha/beta_knot_MTases"/>
</dbReference>
<dbReference type="InterPro" id="IPR046886">
    <property type="entry name" value="RsmE_MTase_dom"/>
</dbReference>
<dbReference type="InterPro" id="IPR006700">
    <property type="entry name" value="RsmE"/>
</dbReference>
<dbReference type="Gene3D" id="3.40.1280.10">
    <property type="match status" value="1"/>
</dbReference>
<dbReference type="PANTHER" id="PTHR30027">
    <property type="entry name" value="RIBOSOMAL RNA SMALL SUBUNIT METHYLTRANSFERASE E"/>
    <property type="match status" value="1"/>
</dbReference>
<evidence type="ECO:0000313" key="15">
    <source>
        <dbReference type="EMBL" id="TFI56852.1"/>
    </source>
</evidence>
<evidence type="ECO:0000256" key="5">
    <source>
        <dbReference type="ARBA" id="ARBA00022490"/>
    </source>
</evidence>
<dbReference type="GO" id="GO:0005737">
    <property type="term" value="C:cytoplasm"/>
    <property type="evidence" value="ECO:0007669"/>
    <property type="project" value="UniProtKB-SubCell"/>
</dbReference>
<dbReference type="Proteomes" id="UP000298213">
    <property type="component" value="Unassembled WGS sequence"/>
</dbReference>
<comment type="function">
    <text evidence="10 12">Specifically methylates the N3 position of the uracil ring of uridine 1498 (m3U1498) in 16S rRNA. Acts on the fully assembled 30S ribosomal subunit.</text>
</comment>
<dbReference type="AlphaFoldDB" id="A0A4Y8ZNK8"/>
<evidence type="ECO:0000256" key="7">
    <source>
        <dbReference type="ARBA" id="ARBA00022603"/>
    </source>
</evidence>
<dbReference type="InterPro" id="IPR015947">
    <property type="entry name" value="PUA-like_sf"/>
</dbReference>
<proteinExistence type="inferred from homology"/>
<dbReference type="PIRSF" id="PIRSF015601">
    <property type="entry name" value="MTase_slr0722"/>
    <property type="match status" value="1"/>
</dbReference>
<keyword evidence="6 12" id="KW-0698">rRNA processing</keyword>
<evidence type="ECO:0000256" key="8">
    <source>
        <dbReference type="ARBA" id="ARBA00022679"/>
    </source>
</evidence>
<evidence type="ECO:0000256" key="11">
    <source>
        <dbReference type="ARBA" id="ARBA00047944"/>
    </source>
</evidence>
<dbReference type="GO" id="GO:0070042">
    <property type="term" value="F:rRNA (uridine-N3-)-methyltransferase activity"/>
    <property type="evidence" value="ECO:0007669"/>
    <property type="project" value="TreeGrafter"/>
</dbReference>
<dbReference type="Gene3D" id="2.40.240.20">
    <property type="entry name" value="Hypothetical PUA domain-like, domain 1"/>
    <property type="match status" value="1"/>
</dbReference>